<dbReference type="Proteomes" id="UP001159363">
    <property type="component" value="Chromosome 3"/>
</dbReference>
<reference evidence="2 3" key="1">
    <citation type="submission" date="2023-02" db="EMBL/GenBank/DDBJ databases">
        <title>LHISI_Scaffold_Assembly.</title>
        <authorList>
            <person name="Stuart O.P."/>
            <person name="Cleave R."/>
            <person name="Magrath M.J.L."/>
            <person name="Mikheyev A.S."/>
        </authorList>
    </citation>
    <scope>NUCLEOTIDE SEQUENCE [LARGE SCALE GENOMIC DNA]</scope>
    <source>
        <strain evidence="2">Daus_M_001</strain>
        <tissue evidence="2">Leg muscle</tissue>
    </source>
</reference>
<comment type="caution">
    <text evidence="2">The sequence shown here is derived from an EMBL/GenBank/DDBJ whole genome shotgun (WGS) entry which is preliminary data.</text>
</comment>
<accession>A0ABQ9HX88</accession>
<keyword evidence="3" id="KW-1185">Reference proteome</keyword>
<feature type="region of interest" description="Disordered" evidence="1">
    <location>
        <begin position="95"/>
        <end position="123"/>
    </location>
</feature>
<evidence type="ECO:0000313" key="3">
    <source>
        <dbReference type="Proteomes" id="UP001159363"/>
    </source>
</evidence>
<organism evidence="2 3">
    <name type="scientific">Dryococelus australis</name>
    <dbReference type="NCBI Taxonomy" id="614101"/>
    <lineage>
        <taxon>Eukaryota</taxon>
        <taxon>Metazoa</taxon>
        <taxon>Ecdysozoa</taxon>
        <taxon>Arthropoda</taxon>
        <taxon>Hexapoda</taxon>
        <taxon>Insecta</taxon>
        <taxon>Pterygota</taxon>
        <taxon>Neoptera</taxon>
        <taxon>Polyneoptera</taxon>
        <taxon>Phasmatodea</taxon>
        <taxon>Verophasmatodea</taxon>
        <taxon>Anareolatae</taxon>
        <taxon>Phasmatidae</taxon>
        <taxon>Eurycanthinae</taxon>
        <taxon>Dryococelus</taxon>
    </lineage>
</organism>
<evidence type="ECO:0008006" key="4">
    <source>
        <dbReference type="Google" id="ProtNLM"/>
    </source>
</evidence>
<name>A0ABQ9HX88_9NEOP</name>
<dbReference type="EMBL" id="JARBHB010000003">
    <property type="protein sequence ID" value="KAJ8888986.1"/>
    <property type="molecule type" value="Genomic_DNA"/>
</dbReference>
<evidence type="ECO:0000313" key="2">
    <source>
        <dbReference type="EMBL" id="KAJ8888986.1"/>
    </source>
</evidence>
<gene>
    <name evidence="2" type="ORF">PR048_008480</name>
</gene>
<sequence>MNLTIVKILTPLSLLMSVLKKHHRHNLSDYGQIHTTQNDASPTHPRLNHRLVLYISGNNIRTGRLGSGWKKTLIGVPSGTRNQTWIPLIQHKRYRTEGRGPNGQNCEVASRSHKWGRSEETSA</sequence>
<protein>
    <recommendedName>
        <fullName evidence="4">Secreted protein</fullName>
    </recommendedName>
</protein>
<proteinExistence type="predicted"/>
<evidence type="ECO:0000256" key="1">
    <source>
        <dbReference type="SAM" id="MobiDB-lite"/>
    </source>
</evidence>